<evidence type="ECO:0000256" key="1">
    <source>
        <dbReference type="ARBA" id="ARBA00023157"/>
    </source>
</evidence>
<dbReference type="InterPro" id="IPR036024">
    <property type="entry name" value="Somatomedin_B-like_dom_sf"/>
</dbReference>
<feature type="domain" description="SMB" evidence="2">
    <location>
        <begin position="233"/>
        <end position="280"/>
    </location>
</feature>
<organism evidence="3 4">
    <name type="scientific">Strongyloides venezuelensis</name>
    <name type="common">Threadworm</name>
    <dbReference type="NCBI Taxonomy" id="75913"/>
    <lineage>
        <taxon>Eukaryota</taxon>
        <taxon>Metazoa</taxon>
        <taxon>Ecdysozoa</taxon>
        <taxon>Nematoda</taxon>
        <taxon>Chromadorea</taxon>
        <taxon>Rhabditida</taxon>
        <taxon>Tylenchina</taxon>
        <taxon>Panagrolaimomorpha</taxon>
        <taxon>Strongyloidoidea</taxon>
        <taxon>Strongyloididae</taxon>
        <taxon>Strongyloides</taxon>
    </lineage>
</organism>
<dbReference type="PROSITE" id="PS50958">
    <property type="entry name" value="SMB_2"/>
    <property type="match status" value="1"/>
</dbReference>
<keyword evidence="1" id="KW-1015">Disulfide bond</keyword>
<keyword evidence="3" id="KW-1185">Reference proteome</keyword>
<evidence type="ECO:0000313" key="3">
    <source>
        <dbReference type="Proteomes" id="UP000035680"/>
    </source>
</evidence>
<dbReference type="SMART" id="SM00209">
    <property type="entry name" value="TSP1"/>
    <property type="match status" value="1"/>
</dbReference>
<dbReference type="WBParaSite" id="SVE_0399400.1">
    <property type="protein sequence ID" value="SVE_0399400.1"/>
    <property type="gene ID" value="SVE_0399400"/>
</dbReference>
<dbReference type="SUPFAM" id="SSF82895">
    <property type="entry name" value="TSP-1 type 1 repeat"/>
    <property type="match status" value="1"/>
</dbReference>
<dbReference type="STRING" id="75913.A0A0K0F5A3"/>
<dbReference type="Proteomes" id="UP000035680">
    <property type="component" value="Unassembled WGS sequence"/>
</dbReference>
<proteinExistence type="predicted"/>
<dbReference type="PROSITE" id="PS00524">
    <property type="entry name" value="SMB_1"/>
    <property type="match status" value="1"/>
</dbReference>
<evidence type="ECO:0000259" key="2">
    <source>
        <dbReference type="PROSITE" id="PS50958"/>
    </source>
</evidence>
<reference evidence="4" key="2">
    <citation type="submission" date="2015-08" db="UniProtKB">
        <authorList>
            <consortium name="WormBaseParasite"/>
        </authorList>
    </citation>
    <scope>IDENTIFICATION</scope>
</reference>
<dbReference type="InterPro" id="IPR000884">
    <property type="entry name" value="TSP1_rpt"/>
</dbReference>
<dbReference type="Pfam" id="PF25031">
    <property type="entry name" value="SBSPON_C"/>
    <property type="match status" value="1"/>
</dbReference>
<dbReference type="InterPro" id="IPR001212">
    <property type="entry name" value="Somatomedin_B_dom"/>
</dbReference>
<dbReference type="InterPro" id="IPR036383">
    <property type="entry name" value="TSP1_rpt_sf"/>
</dbReference>
<name>A0A0K0F5A3_STRVS</name>
<dbReference type="InterPro" id="IPR039942">
    <property type="entry name" value="SBSPO"/>
</dbReference>
<dbReference type="SUPFAM" id="SSF90188">
    <property type="entry name" value="Somatomedin B domain"/>
    <property type="match status" value="1"/>
</dbReference>
<dbReference type="PANTHER" id="PTHR20920">
    <property type="entry name" value="RPE-SPONDIN"/>
    <property type="match status" value="1"/>
</dbReference>
<dbReference type="PANTHER" id="PTHR20920:SF5">
    <property type="entry name" value="SMB DOMAIN-CONTAINING PROTEIN"/>
    <property type="match status" value="1"/>
</dbReference>
<dbReference type="InterPro" id="IPR056801">
    <property type="entry name" value="SBSPON_C"/>
</dbReference>
<reference evidence="3" key="1">
    <citation type="submission" date="2014-07" db="EMBL/GenBank/DDBJ databases">
        <authorList>
            <person name="Martin A.A"/>
            <person name="De Silva N."/>
        </authorList>
    </citation>
    <scope>NUCLEOTIDE SEQUENCE</scope>
</reference>
<accession>A0A0K0F5A3</accession>
<protein>
    <submittedName>
        <fullName evidence="4">SMB domain-containing protein</fullName>
    </submittedName>
</protein>
<sequence>MILIFKRSTKKSLCKIIFFLLSINISFINGGCYQRQLCCRGKNNTCKDVDDGIRHLPIAVRWPGQVPKNYHYNWRERPSIVYTKDDNEKLGRLVLPDILQVNEDGLQYLKSYESNEYDKDYLLDEMLTDNDDEYVQSMDEDETIEILHFGDEFEDPPPHQEHIKYLDSNNRTHAYIRYSLINRYIPVRVEKVKKRTRHRMRHEKVRKLGKNKIDKLVPLEHQSNDKKKITGADEGDEKARWREENYRYKSQGNVECYCDGACIKFGDCCSDYTFVCPPVDCKTSDWERWSDCVADDKDVGCGIGQRIRRRYVIRKAENGGNRCGELEESVSCFKECKKRSNRFGLFDETTVALIIDYNYNMSRKYDKKMNKIWNIPKVVEKLKNLQYYCVEYHIDWLNQNCIEEIFKKTLYKGSIICGECQPEAQLHRKDHRCASDLENGEVGFWKLIGPKSCNGIWRRITRTDKCRCSTMLPHLYPYLLV</sequence>
<dbReference type="Pfam" id="PF01033">
    <property type="entry name" value="Somatomedin_B"/>
    <property type="match status" value="1"/>
</dbReference>
<dbReference type="AlphaFoldDB" id="A0A0K0F5A3"/>
<dbReference type="Gene3D" id="2.20.100.10">
    <property type="entry name" value="Thrombospondin type-1 (TSP1) repeat"/>
    <property type="match status" value="1"/>
</dbReference>
<evidence type="ECO:0000313" key="4">
    <source>
        <dbReference type="WBParaSite" id="SVE_0399400.1"/>
    </source>
</evidence>
<dbReference type="PROSITE" id="PS50092">
    <property type="entry name" value="TSP1"/>
    <property type="match status" value="1"/>
</dbReference>